<evidence type="ECO:0000256" key="2">
    <source>
        <dbReference type="ARBA" id="ARBA00023125"/>
    </source>
</evidence>
<dbReference type="PANTHER" id="PTHR44688:SF16">
    <property type="entry name" value="DNA-BINDING TRANSCRIPTIONAL ACTIVATOR DEVR_DOSR"/>
    <property type="match status" value="1"/>
</dbReference>
<name>A0A1Q5ZWI4_9SPHI</name>
<dbReference type="PROSITE" id="PS50043">
    <property type="entry name" value="HTH_LUXR_2"/>
    <property type="match status" value="1"/>
</dbReference>
<dbReference type="PRINTS" id="PR00038">
    <property type="entry name" value="HTHLUXR"/>
</dbReference>
<dbReference type="PANTHER" id="PTHR44688">
    <property type="entry name" value="DNA-BINDING TRANSCRIPTIONAL ACTIVATOR DEVR_DOSR"/>
    <property type="match status" value="1"/>
</dbReference>
<dbReference type="InterPro" id="IPR016032">
    <property type="entry name" value="Sig_transdc_resp-reg_C-effctor"/>
</dbReference>
<evidence type="ECO:0000256" key="3">
    <source>
        <dbReference type="ARBA" id="ARBA00023163"/>
    </source>
</evidence>
<evidence type="ECO:0000256" key="1">
    <source>
        <dbReference type="ARBA" id="ARBA00023015"/>
    </source>
</evidence>
<gene>
    <name evidence="6" type="ORF">RG47T_1594</name>
</gene>
<keyword evidence="2" id="KW-0238">DNA-binding</keyword>
<dbReference type="OrthoDB" id="665113at2"/>
<keyword evidence="1" id="KW-0805">Transcription regulation</keyword>
<feature type="domain" description="HTH luxR-type" evidence="5">
    <location>
        <begin position="116"/>
        <end position="179"/>
    </location>
</feature>
<dbReference type="AlphaFoldDB" id="A0A1Q5ZWI4"/>
<dbReference type="CDD" id="cd06170">
    <property type="entry name" value="LuxR_C_like"/>
    <property type="match status" value="1"/>
</dbReference>
<dbReference type="InterPro" id="IPR036388">
    <property type="entry name" value="WH-like_DNA-bd_sf"/>
</dbReference>
<feature type="transmembrane region" description="Helical" evidence="4">
    <location>
        <begin position="14"/>
        <end position="32"/>
    </location>
</feature>
<dbReference type="InterPro" id="IPR000792">
    <property type="entry name" value="Tscrpt_reg_LuxR_C"/>
</dbReference>
<dbReference type="EMBL" id="MPPL01000001">
    <property type="protein sequence ID" value="OKS86144.1"/>
    <property type="molecule type" value="Genomic_DNA"/>
</dbReference>
<organism evidence="6 7">
    <name type="scientific">Mucilaginibacter polytrichastri</name>
    <dbReference type="NCBI Taxonomy" id="1302689"/>
    <lineage>
        <taxon>Bacteria</taxon>
        <taxon>Pseudomonadati</taxon>
        <taxon>Bacteroidota</taxon>
        <taxon>Sphingobacteriia</taxon>
        <taxon>Sphingobacteriales</taxon>
        <taxon>Sphingobacteriaceae</taxon>
        <taxon>Mucilaginibacter</taxon>
    </lineage>
</organism>
<feature type="transmembrane region" description="Helical" evidence="4">
    <location>
        <begin position="70"/>
        <end position="93"/>
    </location>
</feature>
<keyword evidence="7" id="KW-1185">Reference proteome</keyword>
<dbReference type="Gene3D" id="1.10.10.10">
    <property type="entry name" value="Winged helix-like DNA-binding domain superfamily/Winged helix DNA-binding domain"/>
    <property type="match status" value="1"/>
</dbReference>
<protein>
    <recommendedName>
        <fullName evidence="5">HTH luxR-type domain-containing protein</fullName>
    </recommendedName>
</protein>
<feature type="transmembrane region" description="Helical" evidence="4">
    <location>
        <begin position="44"/>
        <end position="64"/>
    </location>
</feature>
<evidence type="ECO:0000313" key="6">
    <source>
        <dbReference type="EMBL" id="OKS86144.1"/>
    </source>
</evidence>
<dbReference type="STRING" id="1302689.RG47T_1594"/>
<keyword evidence="3" id="KW-0804">Transcription</keyword>
<keyword evidence="4" id="KW-0472">Membrane</keyword>
<dbReference type="SMART" id="SM00421">
    <property type="entry name" value="HTH_LUXR"/>
    <property type="match status" value="1"/>
</dbReference>
<accession>A0A1Q5ZWI4</accession>
<keyword evidence="4" id="KW-1133">Transmembrane helix</keyword>
<proteinExistence type="predicted"/>
<evidence type="ECO:0000256" key="4">
    <source>
        <dbReference type="SAM" id="Phobius"/>
    </source>
</evidence>
<dbReference type="Pfam" id="PF00196">
    <property type="entry name" value="GerE"/>
    <property type="match status" value="1"/>
</dbReference>
<sequence length="179" mass="20765">MLTFLNAIKIHPSLITWLYGALESMLLLYQIISYYKIKNDGSNWVSILMVLFLLIWNCIMGSFAEFVLFVFINTLVIMIAVLVMLLTLLVCHYNNQNSGKQRLFANSKELTDYFISNCNLHNLTPREIEISILIRNGYKNRKIADQLHISEKTVESHLQNIYDKVGERSKFALISKLNQ</sequence>
<dbReference type="GO" id="GO:0003677">
    <property type="term" value="F:DNA binding"/>
    <property type="evidence" value="ECO:0007669"/>
    <property type="project" value="UniProtKB-KW"/>
</dbReference>
<evidence type="ECO:0000313" key="7">
    <source>
        <dbReference type="Proteomes" id="UP000186720"/>
    </source>
</evidence>
<keyword evidence="4" id="KW-0812">Transmembrane</keyword>
<comment type="caution">
    <text evidence="6">The sequence shown here is derived from an EMBL/GenBank/DDBJ whole genome shotgun (WGS) entry which is preliminary data.</text>
</comment>
<dbReference type="Proteomes" id="UP000186720">
    <property type="component" value="Unassembled WGS sequence"/>
</dbReference>
<dbReference type="PROSITE" id="PS00622">
    <property type="entry name" value="HTH_LUXR_1"/>
    <property type="match status" value="1"/>
</dbReference>
<reference evidence="6 7" key="1">
    <citation type="submission" date="2016-11" db="EMBL/GenBank/DDBJ databases">
        <title>Whole Genome Sequencing of Mucilaginibacter polytrichastri RG4-7(T) isolated from the moss sample.</title>
        <authorList>
            <person name="Li Y."/>
        </authorList>
    </citation>
    <scope>NUCLEOTIDE SEQUENCE [LARGE SCALE GENOMIC DNA]</scope>
    <source>
        <strain evidence="6 7">RG4-7</strain>
    </source>
</reference>
<evidence type="ECO:0000259" key="5">
    <source>
        <dbReference type="PROSITE" id="PS50043"/>
    </source>
</evidence>
<dbReference type="SUPFAM" id="SSF46894">
    <property type="entry name" value="C-terminal effector domain of the bipartite response regulators"/>
    <property type="match status" value="1"/>
</dbReference>
<dbReference type="GO" id="GO:0006355">
    <property type="term" value="P:regulation of DNA-templated transcription"/>
    <property type="evidence" value="ECO:0007669"/>
    <property type="project" value="InterPro"/>
</dbReference>